<feature type="compositionally biased region" description="Low complexity" evidence="1">
    <location>
        <begin position="84"/>
        <end position="121"/>
    </location>
</feature>
<sequence length="361" mass="39108">MSGPGSQDPNSESSDDFFPSDDSDNTTLNVSIDEIVNSFLLYPQEPFINPPTFSPEETERCLQRAIDQFWADDQANGAIKPESPVTEAPTPTNVAPTTPTAASTSDSKSSPAPSATPDAKPIPQARARGIKRAREPKPSPSPRVAKQPASRNGQLAAKKTKTGRSNEVGPRLYRPIAPKRAEHYQQQALHANMPSRACFPCLNGPAWVAANDEATRYLGQQYNRPRQLAQMGMLPQRPPQMVPQQTQMGIIPRGIPPYNGNIPFSSPMPHQQQAQMGINPPVIPSPHIGNIARSSHMVPHQRANEMAMGSMGSMGHHQLRGNGIPVVNQPSMGNLRANGNAMMDQNNGPVVNAPGSSMWYL</sequence>
<gene>
    <name evidence="2" type="ORF">FGADI_12809</name>
</gene>
<protein>
    <submittedName>
        <fullName evidence="2">Uncharacterized protein</fullName>
    </submittedName>
</protein>
<evidence type="ECO:0000313" key="2">
    <source>
        <dbReference type="EMBL" id="KAF4944266.1"/>
    </source>
</evidence>
<evidence type="ECO:0000313" key="3">
    <source>
        <dbReference type="Proteomes" id="UP000604273"/>
    </source>
</evidence>
<accession>A0A8H4WNJ9</accession>
<feature type="region of interest" description="Disordered" evidence="1">
    <location>
        <begin position="44"/>
        <end position="171"/>
    </location>
</feature>
<reference evidence="2" key="1">
    <citation type="journal article" date="2020" name="BMC Genomics">
        <title>Correction to: Identification and distribution of gene clusters required for synthesis of sphingolipid metabolism inhibitors in diverse species of the filamentous fungus Fusarium.</title>
        <authorList>
            <person name="Kim H.S."/>
            <person name="Lohmar J.M."/>
            <person name="Busman M."/>
            <person name="Brown D.W."/>
            <person name="Naumann T.A."/>
            <person name="Divon H.H."/>
            <person name="Lysoe E."/>
            <person name="Uhlig S."/>
            <person name="Proctor R.H."/>
        </authorList>
    </citation>
    <scope>NUCLEOTIDE SEQUENCE</scope>
    <source>
        <strain evidence="2">NRRL 45417</strain>
    </source>
</reference>
<reference evidence="2" key="2">
    <citation type="submission" date="2020-05" db="EMBL/GenBank/DDBJ databases">
        <authorList>
            <person name="Kim H.-S."/>
            <person name="Proctor R.H."/>
            <person name="Brown D.W."/>
        </authorList>
    </citation>
    <scope>NUCLEOTIDE SEQUENCE</scope>
    <source>
        <strain evidence="2">NRRL 45417</strain>
    </source>
</reference>
<dbReference type="EMBL" id="JABFAI010000448">
    <property type="protein sequence ID" value="KAF4944266.1"/>
    <property type="molecule type" value="Genomic_DNA"/>
</dbReference>
<proteinExistence type="predicted"/>
<organism evidence="2 3">
    <name type="scientific">Fusarium gaditjirri</name>
    <dbReference type="NCBI Taxonomy" id="282569"/>
    <lineage>
        <taxon>Eukaryota</taxon>
        <taxon>Fungi</taxon>
        <taxon>Dikarya</taxon>
        <taxon>Ascomycota</taxon>
        <taxon>Pezizomycotina</taxon>
        <taxon>Sordariomycetes</taxon>
        <taxon>Hypocreomycetidae</taxon>
        <taxon>Hypocreales</taxon>
        <taxon>Nectriaceae</taxon>
        <taxon>Fusarium</taxon>
        <taxon>Fusarium nisikadoi species complex</taxon>
    </lineage>
</organism>
<name>A0A8H4WNJ9_9HYPO</name>
<dbReference type="Proteomes" id="UP000604273">
    <property type="component" value="Unassembled WGS sequence"/>
</dbReference>
<evidence type="ECO:0000256" key="1">
    <source>
        <dbReference type="SAM" id="MobiDB-lite"/>
    </source>
</evidence>
<dbReference type="AlphaFoldDB" id="A0A8H4WNJ9"/>
<comment type="caution">
    <text evidence="2">The sequence shown here is derived from an EMBL/GenBank/DDBJ whole genome shotgun (WGS) entry which is preliminary data.</text>
</comment>
<keyword evidence="3" id="KW-1185">Reference proteome</keyword>
<dbReference type="OrthoDB" id="5101715at2759"/>
<feature type="compositionally biased region" description="Acidic residues" evidence="1">
    <location>
        <begin position="13"/>
        <end position="24"/>
    </location>
</feature>
<feature type="region of interest" description="Disordered" evidence="1">
    <location>
        <begin position="1"/>
        <end position="28"/>
    </location>
</feature>